<dbReference type="EMBL" id="AZMM01014816">
    <property type="protein sequence ID" value="ETJ30671.1"/>
    <property type="molecule type" value="Genomic_DNA"/>
</dbReference>
<organism evidence="2">
    <name type="scientific">human gut metagenome</name>
    <dbReference type="NCBI Taxonomy" id="408170"/>
    <lineage>
        <taxon>unclassified sequences</taxon>
        <taxon>metagenomes</taxon>
        <taxon>organismal metagenomes</taxon>
    </lineage>
</organism>
<gene>
    <name evidence="2" type="ORF">Q604_UNBC14816G0001</name>
</gene>
<feature type="region of interest" description="Disordered" evidence="1">
    <location>
        <begin position="29"/>
        <end position="49"/>
    </location>
</feature>
<proteinExistence type="predicted"/>
<feature type="non-terminal residue" evidence="2">
    <location>
        <position position="49"/>
    </location>
</feature>
<reference evidence="2" key="1">
    <citation type="submission" date="2013-12" db="EMBL/GenBank/DDBJ databases">
        <title>A Varibaculum cambriense genome reconstructed from a premature infant gut community with otherwise low bacterial novelty that shifts toward anaerobic metabolism during the third week of life.</title>
        <authorList>
            <person name="Brown C.T."/>
            <person name="Sharon I."/>
            <person name="Thomas B.C."/>
            <person name="Castelle C.J."/>
            <person name="Morowitz M.J."/>
            <person name="Banfield J.F."/>
        </authorList>
    </citation>
    <scope>NUCLEOTIDE SEQUENCE</scope>
</reference>
<name>W1XKJ8_9ZZZZ</name>
<dbReference type="AlphaFoldDB" id="W1XKJ8"/>
<protein>
    <submittedName>
        <fullName evidence="2">Uncharacterized protein</fullName>
    </submittedName>
</protein>
<evidence type="ECO:0000256" key="1">
    <source>
        <dbReference type="SAM" id="MobiDB-lite"/>
    </source>
</evidence>
<sequence>MMTTVATGAFTPKRAVLVAGHLAHGVDRGGDLLPGRGNLDPGLSQEVLA</sequence>
<evidence type="ECO:0000313" key="2">
    <source>
        <dbReference type="EMBL" id="ETJ30671.1"/>
    </source>
</evidence>
<accession>W1XKJ8</accession>
<comment type="caution">
    <text evidence="2">The sequence shown here is derived from an EMBL/GenBank/DDBJ whole genome shotgun (WGS) entry which is preliminary data.</text>
</comment>